<accession>A0ABN5GW16</accession>
<proteinExistence type="predicted"/>
<gene>
    <name evidence="1" type="ORF">AL538_28700</name>
</gene>
<reference evidence="1" key="1">
    <citation type="submission" date="2018-01" db="EMBL/GenBank/DDBJ databases">
        <title>FDA dAtabase for Regulatory Grade micrObial Sequences (FDA-ARGOS): Supporting development and validation of Infectious Disease Dx tests.</title>
        <authorList>
            <person name="Hoffmann M."/>
            <person name="Allard M."/>
            <person name="Evans P."/>
            <person name="Brown E."/>
            <person name="Tallon L."/>
            <person name="Sadzewicz L."/>
            <person name="Sengamalay N."/>
            <person name="Ott S."/>
            <person name="Godinez A."/>
            <person name="Nagaraj S."/>
            <person name="Vyas G."/>
            <person name="Aluvathingal J."/>
            <person name="Nadendla S."/>
            <person name="Geyer C."/>
            <person name="Sichtig H."/>
        </authorList>
    </citation>
    <scope>NUCLEOTIDE SEQUENCE</scope>
    <source>
        <strain evidence="1">FDAARGOS_107</strain>
    </source>
</reference>
<evidence type="ECO:0000313" key="2">
    <source>
        <dbReference type="Proteomes" id="UP000067422"/>
    </source>
</evidence>
<evidence type="ECO:0000313" key="1">
    <source>
        <dbReference type="EMBL" id="AUW38387.1"/>
    </source>
</evidence>
<keyword evidence="2" id="KW-1185">Reference proteome</keyword>
<dbReference type="Proteomes" id="UP000067422">
    <property type="component" value="Chromosome 2"/>
</dbReference>
<organism evidence="1 2">
    <name type="scientific">Vibrio harveyi</name>
    <name type="common">Beneckea harveyi</name>
    <dbReference type="NCBI Taxonomy" id="669"/>
    <lineage>
        <taxon>Bacteria</taxon>
        <taxon>Pseudomonadati</taxon>
        <taxon>Pseudomonadota</taxon>
        <taxon>Gammaproteobacteria</taxon>
        <taxon>Vibrionales</taxon>
        <taxon>Vibrionaceae</taxon>
        <taxon>Vibrio</taxon>
    </lineage>
</organism>
<dbReference type="EMBL" id="CP014039">
    <property type="protein sequence ID" value="AUW38387.1"/>
    <property type="molecule type" value="Genomic_DNA"/>
</dbReference>
<name>A0ABN5GW16_VIBHA</name>
<sequence length="67" mass="7716">MLSKLMLINRLEKSITTRFWGEVVKVGNPTRLEGVANLYCTDHLKSLCEQYQLDGIVFSSDLTDYFN</sequence>
<protein>
    <submittedName>
        <fullName evidence="1">Uncharacterized protein</fullName>
    </submittedName>
</protein>